<dbReference type="InterPro" id="IPR003593">
    <property type="entry name" value="AAA+_ATPase"/>
</dbReference>
<comment type="caution">
    <text evidence="6">The sequence shown here is derived from an EMBL/GenBank/DDBJ whole genome shotgun (WGS) entry which is preliminary data.</text>
</comment>
<dbReference type="PANTHER" id="PTHR43335:SF2">
    <property type="entry name" value="ABC TRANSPORTER, ATP-BINDING PROTEIN"/>
    <property type="match status" value="1"/>
</dbReference>
<reference evidence="6" key="2">
    <citation type="journal article" date="2021" name="Data Brief">
        <title>Draft genome sequence data of the facultative, thermophilic, xylanolytic bacterium Paenibacillus sp. strain DA-C8.</title>
        <authorList>
            <person name="Chhe C."/>
            <person name="Uke A."/>
            <person name="Baramee S."/>
            <person name="Ungkulpasvich U."/>
            <person name="Tachaapaikoon C."/>
            <person name="Pason P."/>
            <person name="Waeonukul R."/>
            <person name="Ratanakhanokchai K."/>
            <person name="Kosugi A."/>
        </authorList>
    </citation>
    <scope>NUCLEOTIDE SEQUENCE</scope>
    <source>
        <strain evidence="6">DA-C8</strain>
    </source>
</reference>
<keyword evidence="4 6" id="KW-0067">ATP-binding</keyword>
<evidence type="ECO:0000313" key="6">
    <source>
        <dbReference type="EMBL" id="GFR37292.1"/>
    </source>
</evidence>
<dbReference type="PANTHER" id="PTHR43335">
    <property type="entry name" value="ABC TRANSPORTER, ATP-BINDING PROTEIN"/>
    <property type="match status" value="1"/>
</dbReference>
<keyword evidence="7" id="KW-1185">Reference proteome</keyword>
<evidence type="ECO:0000256" key="2">
    <source>
        <dbReference type="ARBA" id="ARBA00022448"/>
    </source>
</evidence>
<dbReference type="InterPro" id="IPR017871">
    <property type="entry name" value="ABC_transporter-like_CS"/>
</dbReference>
<dbReference type="Gene3D" id="3.40.50.300">
    <property type="entry name" value="P-loop containing nucleotide triphosphate hydrolases"/>
    <property type="match status" value="1"/>
</dbReference>
<evidence type="ECO:0000256" key="4">
    <source>
        <dbReference type="ARBA" id="ARBA00022840"/>
    </source>
</evidence>
<dbReference type="EMBL" id="BMAQ01000004">
    <property type="protein sequence ID" value="GFR37292.1"/>
    <property type="molecule type" value="Genomic_DNA"/>
</dbReference>
<dbReference type="PROSITE" id="PS50893">
    <property type="entry name" value="ABC_TRANSPORTER_2"/>
    <property type="match status" value="1"/>
</dbReference>
<dbReference type="PROSITE" id="PS00211">
    <property type="entry name" value="ABC_TRANSPORTER_1"/>
    <property type="match status" value="1"/>
</dbReference>
<gene>
    <name evidence="6" type="ORF">PRECH8_05880</name>
</gene>
<evidence type="ECO:0000256" key="1">
    <source>
        <dbReference type="ARBA" id="ARBA00005417"/>
    </source>
</evidence>
<accession>A0A916QAR1</accession>
<dbReference type="AlphaFoldDB" id="A0A916QAR1"/>
<dbReference type="GO" id="GO:0005524">
    <property type="term" value="F:ATP binding"/>
    <property type="evidence" value="ECO:0007669"/>
    <property type="project" value="UniProtKB-KW"/>
</dbReference>
<name>A0A916QAR1_9BACL</name>
<evidence type="ECO:0000313" key="7">
    <source>
        <dbReference type="Proteomes" id="UP000654993"/>
    </source>
</evidence>
<keyword evidence="2" id="KW-0813">Transport</keyword>
<feature type="domain" description="ABC transporter" evidence="5">
    <location>
        <begin position="3"/>
        <end position="233"/>
    </location>
</feature>
<evidence type="ECO:0000256" key="3">
    <source>
        <dbReference type="ARBA" id="ARBA00022741"/>
    </source>
</evidence>
<reference evidence="6" key="1">
    <citation type="submission" date="2020-08" db="EMBL/GenBank/DDBJ databases">
        <authorList>
            <person name="Uke A."/>
            <person name="Chhe C."/>
            <person name="Baramee S."/>
            <person name="Kosugi A."/>
        </authorList>
    </citation>
    <scope>NUCLEOTIDE SEQUENCE</scope>
    <source>
        <strain evidence="6">DA-C8</strain>
    </source>
</reference>
<sequence length="290" mass="33039">MKLSINGVTKRYQRGRKAALQQFTAELTPGIYGILGPNGAGKTTLMNLVTDQMKPDEGEILYNGVPIHRLGRAYRDVLGYMPQQQGIYREFTGRRFLWYMAALKGLPTSKAKSKIEELLSIVNLTKDADTKLGAYSGGMKQRILIAQALLNDPELLIMDEPTAGLDPKERIRIRNFISTIALNRIVIIATHVVSDIEFISKEILLMKEGKLILKDQPVNILSKMEGHVHEVRIDKTELSQYQARYKISNISSDRDGIWVRIVHEEPLSDELEMREVKPNLEDVYLYHFEE</sequence>
<keyword evidence="3" id="KW-0547">Nucleotide-binding</keyword>
<evidence type="ECO:0000259" key="5">
    <source>
        <dbReference type="PROSITE" id="PS50893"/>
    </source>
</evidence>
<dbReference type="InterPro" id="IPR027417">
    <property type="entry name" value="P-loop_NTPase"/>
</dbReference>
<dbReference type="GO" id="GO:0016887">
    <property type="term" value="F:ATP hydrolysis activity"/>
    <property type="evidence" value="ECO:0007669"/>
    <property type="project" value="InterPro"/>
</dbReference>
<proteinExistence type="inferred from homology"/>
<dbReference type="Proteomes" id="UP000654993">
    <property type="component" value="Unassembled WGS sequence"/>
</dbReference>
<protein>
    <submittedName>
        <fullName evidence="6">ABC transporter ATP-binding protein</fullName>
    </submittedName>
</protein>
<dbReference type="InterPro" id="IPR003439">
    <property type="entry name" value="ABC_transporter-like_ATP-bd"/>
</dbReference>
<dbReference type="SUPFAM" id="SSF52540">
    <property type="entry name" value="P-loop containing nucleoside triphosphate hydrolases"/>
    <property type="match status" value="1"/>
</dbReference>
<dbReference type="RefSeq" id="WP_200965578.1">
    <property type="nucleotide sequence ID" value="NZ_BMAQ01000004.1"/>
</dbReference>
<organism evidence="6 7">
    <name type="scientific">Insulibacter thermoxylanivorax</name>
    <dbReference type="NCBI Taxonomy" id="2749268"/>
    <lineage>
        <taxon>Bacteria</taxon>
        <taxon>Bacillati</taxon>
        <taxon>Bacillota</taxon>
        <taxon>Bacilli</taxon>
        <taxon>Bacillales</taxon>
        <taxon>Paenibacillaceae</taxon>
        <taxon>Insulibacter</taxon>
    </lineage>
</organism>
<dbReference type="Pfam" id="PF00005">
    <property type="entry name" value="ABC_tran"/>
    <property type="match status" value="1"/>
</dbReference>
<comment type="similarity">
    <text evidence="1">Belongs to the ABC transporter superfamily.</text>
</comment>
<dbReference type="SMART" id="SM00382">
    <property type="entry name" value="AAA"/>
    <property type="match status" value="1"/>
</dbReference>